<evidence type="ECO:0000313" key="2">
    <source>
        <dbReference type="Proteomes" id="UP001239111"/>
    </source>
</evidence>
<dbReference type="EMBL" id="CM056743">
    <property type="protein sequence ID" value="KAJ8669066.1"/>
    <property type="molecule type" value="Genomic_DNA"/>
</dbReference>
<protein>
    <submittedName>
        <fullName evidence="1">Uncharacterized protein</fullName>
    </submittedName>
</protein>
<proteinExistence type="predicted"/>
<comment type="caution">
    <text evidence="1">The sequence shown here is derived from an EMBL/GenBank/DDBJ whole genome shotgun (WGS) entry which is preliminary data.</text>
</comment>
<sequence>MVNDSSKSIEEAGMTNTDQNKDKQKRPRTSHSESTITEDASMIENEGNSQNFDAEFAQPQDQDGWTHVPRKTKKGTTKRRKTEQPLTDEERELAVRKALLPSESFFKKTKDTPFTFAEFQDMVVNGSYTTAQETLKDRNIPNFPTPIIDVIDQVYSLLKERYIKSRLTKFKKRLSVSQSASELSMSENEIDVTPTDTEREEEEIDSSNGA</sequence>
<organism evidence="1 2">
    <name type="scientific">Eretmocerus hayati</name>
    <dbReference type="NCBI Taxonomy" id="131215"/>
    <lineage>
        <taxon>Eukaryota</taxon>
        <taxon>Metazoa</taxon>
        <taxon>Ecdysozoa</taxon>
        <taxon>Arthropoda</taxon>
        <taxon>Hexapoda</taxon>
        <taxon>Insecta</taxon>
        <taxon>Pterygota</taxon>
        <taxon>Neoptera</taxon>
        <taxon>Endopterygota</taxon>
        <taxon>Hymenoptera</taxon>
        <taxon>Apocrita</taxon>
        <taxon>Proctotrupomorpha</taxon>
        <taxon>Chalcidoidea</taxon>
        <taxon>Aphelinidae</taxon>
        <taxon>Aphelininae</taxon>
        <taxon>Eretmocerus</taxon>
    </lineage>
</organism>
<keyword evidence="2" id="KW-1185">Reference proteome</keyword>
<evidence type="ECO:0000313" key="1">
    <source>
        <dbReference type="EMBL" id="KAJ8669066.1"/>
    </source>
</evidence>
<name>A0ACC2NDA9_9HYME</name>
<accession>A0ACC2NDA9</accession>
<gene>
    <name evidence="1" type="ORF">QAD02_000325</name>
</gene>
<reference evidence="1" key="1">
    <citation type="submission" date="2023-04" db="EMBL/GenBank/DDBJ databases">
        <title>A chromosome-level genome assembly of the parasitoid wasp Eretmocerus hayati.</title>
        <authorList>
            <person name="Zhong Y."/>
            <person name="Liu S."/>
            <person name="Liu Y."/>
        </authorList>
    </citation>
    <scope>NUCLEOTIDE SEQUENCE</scope>
    <source>
        <strain evidence="1">ZJU_SS_LIU_2023</strain>
    </source>
</reference>
<dbReference type="Proteomes" id="UP001239111">
    <property type="component" value="Chromosome 3"/>
</dbReference>